<sequence length="42" mass="4907">MSVQHLAFKNCGNIVSKQKREEQSCKICKENDWVPAIKEKEE</sequence>
<evidence type="ECO:0000313" key="2">
    <source>
        <dbReference type="Proteomes" id="UP000319783"/>
    </source>
</evidence>
<dbReference type="Proteomes" id="UP000319783">
    <property type="component" value="Unassembled WGS sequence"/>
</dbReference>
<comment type="caution">
    <text evidence="1">The sequence shown here is derived from an EMBL/GenBank/DDBJ whole genome shotgun (WGS) entry which is preliminary data.</text>
</comment>
<proteinExistence type="predicted"/>
<protein>
    <submittedName>
        <fullName evidence="1">Uncharacterized protein</fullName>
    </submittedName>
</protein>
<gene>
    <name evidence="1" type="ORF">JETT_3328</name>
</gene>
<reference evidence="1 2" key="1">
    <citation type="submission" date="2019-04" db="EMBL/GenBank/DDBJ databases">
        <title>Genome of a novel bacterium Candidatus Jettenia ecosi reconstructed from metagenome of an anammox bioreactor.</title>
        <authorList>
            <person name="Mardanov A.V."/>
            <person name="Beletsky A.V."/>
            <person name="Ravin N.V."/>
            <person name="Botchkova E.A."/>
            <person name="Litti Y.V."/>
            <person name="Nozhevnikova A.N."/>
        </authorList>
    </citation>
    <scope>NUCLEOTIDE SEQUENCE [LARGE SCALE GENOMIC DNA]</scope>
    <source>
        <strain evidence="1">J2</strain>
    </source>
</reference>
<name>A0A533QIP6_9BACT</name>
<evidence type="ECO:0000313" key="1">
    <source>
        <dbReference type="EMBL" id="TLD40420.1"/>
    </source>
</evidence>
<organism evidence="1 2">
    <name type="scientific">Candidatus Jettenia ecosi</name>
    <dbReference type="NCBI Taxonomy" id="2494326"/>
    <lineage>
        <taxon>Bacteria</taxon>
        <taxon>Pseudomonadati</taxon>
        <taxon>Planctomycetota</taxon>
        <taxon>Candidatus Brocadiia</taxon>
        <taxon>Candidatus Brocadiales</taxon>
        <taxon>Candidatus Brocadiaceae</taxon>
        <taxon>Candidatus Jettenia</taxon>
    </lineage>
</organism>
<dbReference type="AlphaFoldDB" id="A0A533QIP6"/>
<dbReference type="EMBL" id="SULG01000103">
    <property type="protein sequence ID" value="TLD40420.1"/>
    <property type="molecule type" value="Genomic_DNA"/>
</dbReference>
<accession>A0A533QIP6</accession>